<accession>A0AAQ3M713</accession>
<evidence type="ECO:0000313" key="3">
    <source>
        <dbReference type="Proteomes" id="UP001303373"/>
    </source>
</evidence>
<evidence type="ECO:0000259" key="1">
    <source>
        <dbReference type="Pfam" id="PF01636"/>
    </source>
</evidence>
<dbReference type="InterPro" id="IPR002575">
    <property type="entry name" value="Aminoglycoside_PTrfase"/>
</dbReference>
<sequence length="283" mass="33068">MAESCAKHPRIDISRLPDISQAEMDFLDTSFFQHDFSRQLPSPESILHQFPKLRAGKKQPMRAIKDAFPQNKVPVPELFGWRRYRDRNFIYMSLIEGKTLHVAWPILTETEKRSISARLSRIIVDLHQITCTIFSDALIRSINGGAVQDRFFEFNYEGGPFASIQSYNNWLVAAGTRQTPQLEGYMDGPFREFFPDKGNVYFTHGDLTLTTIMVSEISGCMSVTAVIDWEQAGWYPEYWEYCKLLCGVDYEHEWREARWANQLMNPFEDEWTAFSEYLLWRCP</sequence>
<protein>
    <recommendedName>
        <fullName evidence="1">Aminoglycoside phosphotransferase domain-containing protein</fullName>
    </recommendedName>
</protein>
<name>A0AAQ3M713_9PEZI</name>
<dbReference type="Gene3D" id="3.90.1200.10">
    <property type="match status" value="1"/>
</dbReference>
<reference evidence="2 3" key="1">
    <citation type="submission" date="2023-11" db="EMBL/GenBank/DDBJ databases">
        <title>An acidophilic fungus is an integral part of prey digestion in a carnivorous sundew plant.</title>
        <authorList>
            <person name="Tsai I.J."/>
        </authorList>
    </citation>
    <scope>NUCLEOTIDE SEQUENCE [LARGE SCALE GENOMIC DNA]</scope>
    <source>
        <strain evidence="2">169a</strain>
    </source>
</reference>
<dbReference type="PANTHER" id="PTHR21310:SF54">
    <property type="entry name" value="AMINOGLYCOSIDE PHOSPHOTRANSFERASE DOMAIN-CONTAINING PROTEIN"/>
    <property type="match status" value="1"/>
</dbReference>
<dbReference type="AlphaFoldDB" id="A0AAQ3M713"/>
<dbReference type="PANTHER" id="PTHR21310">
    <property type="entry name" value="AMINOGLYCOSIDE PHOSPHOTRANSFERASE-RELATED-RELATED"/>
    <property type="match status" value="1"/>
</dbReference>
<dbReference type="InterPro" id="IPR011009">
    <property type="entry name" value="Kinase-like_dom_sf"/>
</dbReference>
<organism evidence="2 3">
    <name type="scientific">Acrodontium crateriforme</name>
    <dbReference type="NCBI Taxonomy" id="150365"/>
    <lineage>
        <taxon>Eukaryota</taxon>
        <taxon>Fungi</taxon>
        <taxon>Dikarya</taxon>
        <taxon>Ascomycota</taxon>
        <taxon>Pezizomycotina</taxon>
        <taxon>Dothideomycetes</taxon>
        <taxon>Dothideomycetidae</taxon>
        <taxon>Mycosphaerellales</taxon>
        <taxon>Teratosphaeriaceae</taxon>
        <taxon>Acrodontium</taxon>
    </lineage>
</organism>
<dbReference type="Proteomes" id="UP001303373">
    <property type="component" value="Chromosome 5"/>
</dbReference>
<keyword evidence="3" id="KW-1185">Reference proteome</keyword>
<feature type="domain" description="Aminoglycoside phosphotransferase" evidence="1">
    <location>
        <begin position="47"/>
        <end position="263"/>
    </location>
</feature>
<dbReference type="SUPFAM" id="SSF56112">
    <property type="entry name" value="Protein kinase-like (PK-like)"/>
    <property type="match status" value="1"/>
</dbReference>
<dbReference type="EMBL" id="CP138584">
    <property type="protein sequence ID" value="WPH01061.1"/>
    <property type="molecule type" value="Genomic_DNA"/>
</dbReference>
<gene>
    <name evidence="2" type="ORF">R9X50_00389600</name>
</gene>
<dbReference type="InterPro" id="IPR051678">
    <property type="entry name" value="AGP_Transferase"/>
</dbReference>
<dbReference type="Pfam" id="PF01636">
    <property type="entry name" value="APH"/>
    <property type="match status" value="1"/>
</dbReference>
<evidence type="ECO:0000313" key="2">
    <source>
        <dbReference type="EMBL" id="WPH01061.1"/>
    </source>
</evidence>
<proteinExistence type="predicted"/>